<keyword evidence="2" id="KW-1133">Transmembrane helix</keyword>
<name>A0ABX1LI78_9ACTN</name>
<protein>
    <recommendedName>
        <fullName evidence="5">Mce-associated membrane protein</fullName>
    </recommendedName>
</protein>
<evidence type="ECO:0008006" key="5">
    <source>
        <dbReference type="Google" id="ProtNLM"/>
    </source>
</evidence>
<comment type="caution">
    <text evidence="3">The sequence shown here is derived from an EMBL/GenBank/DDBJ whole genome shotgun (WGS) entry which is preliminary data.</text>
</comment>
<evidence type="ECO:0000256" key="1">
    <source>
        <dbReference type="SAM" id="MobiDB-lite"/>
    </source>
</evidence>
<accession>A0ABX1LI78</accession>
<organism evidence="3 4">
    <name type="scientific">Tsukamurella columbiensis</name>
    <dbReference type="NCBI Taxonomy" id="128509"/>
    <lineage>
        <taxon>Bacteria</taxon>
        <taxon>Bacillati</taxon>
        <taxon>Actinomycetota</taxon>
        <taxon>Actinomycetes</taxon>
        <taxon>Mycobacteriales</taxon>
        <taxon>Tsukamurellaceae</taxon>
        <taxon>Tsukamurella</taxon>
    </lineage>
</organism>
<evidence type="ECO:0000313" key="4">
    <source>
        <dbReference type="Proteomes" id="UP000556611"/>
    </source>
</evidence>
<feature type="region of interest" description="Disordered" evidence="1">
    <location>
        <begin position="46"/>
        <end position="69"/>
    </location>
</feature>
<reference evidence="3 4" key="1">
    <citation type="submission" date="2020-04" db="EMBL/GenBank/DDBJ databases">
        <title>MicrobeNet Type strains.</title>
        <authorList>
            <person name="Nicholson A.C."/>
        </authorList>
    </citation>
    <scope>NUCLEOTIDE SEQUENCE [LARGE SCALE GENOMIC DNA]</scope>
    <source>
        <strain evidence="3 4">ATCC BAA-330</strain>
    </source>
</reference>
<dbReference type="EMBL" id="JABARZ010000025">
    <property type="protein sequence ID" value="NMD57986.1"/>
    <property type="molecule type" value="Genomic_DNA"/>
</dbReference>
<evidence type="ECO:0000313" key="3">
    <source>
        <dbReference type="EMBL" id="NMD57986.1"/>
    </source>
</evidence>
<keyword evidence="2" id="KW-0472">Membrane</keyword>
<keyword evidence="4" id="KW-1185">Reference proteome</keyword>
<keyword evidence="2" id="KW-0812">Transmembrane</keyword>
<feature type="transmembrane region" description="Helical" evidence="2">
    <location>
        <begin position="18"/>
        <end position="39"/>
    </location>
</feature>
<evidence type="ECO:0000256" key="2">
    <source>
        <dbReference type="SAM" id="Phobius"/>
    </source>
</evidence>
<dbReference type="RefSeq" id="WP_191834223.1">
    <property type="nucleotide sequence ID" value="NZ_JABARZ010000025.1"/>
</dbReference>
<feature type="compositionally biased region" description="Basic and acidic residues" evidence="1">
    <location>
        <begin position="55"/>
        <end position="69"/>
    </location>
</feature>
<gene>
    <name evidence="3" type="ORF">HHU10_20415</name>
</gene>
<proteinExistence type="predicted"/>
<dbReference type="Proteomes" id="UP000556611">
    <property type="component" value="Unassembled WGS sequence"/>
</dbReference>
<sequence length="200" mass="20864">MRLIPTLNGRGGGNQRRLLAVVAVAAIVVFGLALASWIYTSIGGDDSGSAGQGTEQHEGSEGVDRGDAREVTSSVLTTMFSWTPGTDRSPADAVGRALPQLTGTARANAEATSGPVRPISQWSQWAEQKTLVVATAPTETMTSVPLSAGPNTVTLFAPVTQFLQPVSGAATGYAKFTVRVTLEQVSGHWLVSNYTFTTIG</sequence>